<dbReference type="EMBL" id="CM017700">
    <property type="protein sequence ID" value="TYG87203.1"/>
    <property type="molecule type" value="Genomic_DNA"/>
</dbReference>
<accession>A0A5D2E181</accession>
<sequence>MKMVIGQGIRQNIKFLGLLQEQKEMRGIIVLEFQF</sequence>
<proteinExistence type="predicted"/>
<reference evidence="1 2" key="1">
    <citation type="submission" date="2019-06" db="EMBL/GenBank/DDBJ databases">
        <title>WGS assembly of Gossypium darwinii.</title>
        <authorList>
            <person name="Chen Z.J."/>
            <person name="Sreedasyam A."/>
            <person name="Ando A."/>
            <person name="Song Q."/>
            <person name="De L."/>
            <person name="Hulse-Kemp A."/>
            <person name="Ding M."/>
            <person name="Ye W."/>
            <person name="Kirkbride R."/>
            <person name="Jenkins J."/>
            <person name="Plott C."/>
            <person name="Lovell J."/>
            <person name="Lin Y.-M."/>
            <person name="Vaughn R."/>
            <person name="Liu B."/>
            <person name="Li W."/>
            <person name="Simpson S."/>
            <person name="Scheffler B."/>
            <person name="Saski C."/>
            <person name="Grover C."/>
            <person name="Hu G."/>
            <person name="Conover J."/>
            <person name="Carlson J."/>
            <person name="Shu S."/>
            <person name="Boston L."/>
            <person name="Williams M."/>
            <person name="Peterson D."/>
            <person name="Mcgee K."/>
            <person name="Jones D."/>
            <person name="Wendel J."/>
            <person name="Stelly D."/>
            <person name="Grimwood J."/>
            <person name="Schmutz J."/>
        </authorList>
    </citation>
    <scope>NUCLEOTIDE SEQUENCE [LARGE SCALE GENOMIC DNA]</scope>
    <source>
        <strain evidence="1">1808015.09</strain>
    </source>
</reference>
<protein>
    <submittedName>
        <fullName evidence="1">Uncharacterized protein</fullName>
    </submittedName>
</protein>
<evidence type="ECO:0000313" key="2">
    <source>
        <dbReference type="Proteomes" id="UP000323506"/>
    </source>
</evidence>
<name>A0A5D2E181_GOSDA</name>
<evidence type="ECO:0000313" key="1">
    <source>
        <dbReference type="EMBL" id="TYG87203.1"/>
    </source>
</evidence>
<keyword evidence="2" id="KW-1185">Reference proteome</keyword>
<organism evidence="1 2">
    <name type="scientific">Gossypium darwinii</name>
    <name type="common">Darwin's cotton</name>
    <name type="synonym">Gossypium barbadense var. darwinii</name>
    <dbReference type="NCBI Taxonomy" id="34276"/>
    <lineage>
        <taxon>Eukaryota</taxon>
        <taxon>Viridiplantae</taxon>
        <taxon>Streptophyta</taxon>
        <taxon>Embryophyta</taxon>
        <taxon>Tracheophyta</taxon>
        <taxon>Spermatophyta</taxon>
        <taxon>Magnoliopsida</taxon>
        <taxon>eudicotyledons</taxon>
        <taxon>Gunneridae</taxon>
        <taxon>Pentapetalae</taxon>
        <taxon>rosids</taxon>
        <taxon>malvids</taxon>
        <taxon>Malvales</taxon>
        <taxon>Malvaceae</taxon>
        <taxon>Malvoideae</taxon>
        <taxon>Gossypium</taxon>
    </lineage>
</organism>
<dbReference type="AlphaFoldDB" id="A0A5D2E181"/>
<gene>
    <name evidence="1" type="ORF">ES288_A13G194400v1</name>
</gene>
<dbReference type="Proteomes" id="UP000323506">
    <property type="component" value="Chromosome A13"/>
</dbReference>